<dbReference type="EMBL" id="OB668431">
    <property type="protein sequence ID" value="CAD7234350.1"/>
    <property type="molecule type" value="Genomic_DNA"/>
</dbReference>
<dbReference type="InterPro" id="IPR027973">
    <property type="entry name" value="FSAF1-like"/>
</dbReference>
<dbReference type="PANTHER" id="PTHR28366:SF1">
    <property type="entry name" value="CHROMOSOME 1 OPEN READING FRAME 131"/>
    <property type="match status" value="1"/>
</dbReference>
<accession>A0A7R8WM50</accession>
<dbReference type="AlphaFoldDB" id="A0A7R8WM50"/>
<proteinExistence type="predicted"/>
<dbReference type="InterPro" id="IPR052852">
    <property type="entry name" value="SSU_Processome_Comp"/>
</dbReference>
<dbReference type="OrthoDB" id="6367536at2759"/>
<protein>
    <submittedName>
        <fullName evidence="2">Uncharacterized protein</fullName>
    </submittedName>
</protein>
<reference evidence="2" key="1">
    <citation type="submission" date="2020-11" db="EMBL/GenBank/DDBJ databases">
        <authorList>
            <person name="Tran Van P."/>
        </authorList>
    </citation>
    <scope>NUCLEOTIDE SEQUENCE</scope>
</reference>
<dbReference type="PANTHER" id="PTHR28366">
    <property type="entry name" value="CHROMOSOME 1 OPEN READING FRAME 131"/>
    <property type="match status" value="1"/>
</dbReference>
<dbReference type="Pfam" id="PF15375">
    <property type="entry name" value="FSAF1"/>
    <property type="match status" value="1"/>
</dbReference>
<evidence type="ECO:0000256" key="1">
    <source>
        <dbReference type="SAM" id="MobiDB-lite"/>
    </source>
</evidence>
<name>A0A7R8WM50_9CRUS</name>
<evidence type="ECO:0000313" key="2">
    <source>
        <dbReference type="EMBL" id="CAD7234350.1"/>
    </source>
</evidence>
<organism evidence="2">
    <name type="scientific">Cyprideis torosa</name>
    <dbReference type="NCBI Taxonomy" id="163714"/>
    <lineage>
        <taxon>Eukaryota</taxon>
        <taxon>Metazoa</taxon>
        <taxon>Ecdysozoa</taxon>
        <taxon>Arthropoda</taxon>
        <taxon>Crustacea</taxon>
        <taxon>Oligostraca</taxon>
        <taxon>Ostracoda</taxon>
        <taxon>Podocopa</taxon>
        <taxon>Podocopida</taxon>
        <taxon>Cytherocopina</taxon>
        <taxon>Cytheroidea</taxon>
        <taxon>Cytherideidae</taxon>
        <taxon>Cyprideis</taxon>
    </lineage>
</organism>
<feature type="region of interest" description="Disordered" evidence="1">
    <location>
        <begin position="175"/>
        <end position="194"/>
    </location>
</feature>
<gene>
    <name evidence="2" type="ORF">CTOB1V02_LOCUS12166</name>
</gene>
<sequence length="225" mass="25683">MEVEVDSQGDQDSMGNRHLRRLQARLERVSAETGALKRKKKKKSACSSETLRVRSAASISCDDQEVEVIRFHSQEVEARKTHQSETVLKRKPEAPNNEFDLKKAKYEVLKFGISGFEKQKRDDAMVSLAIKLGAKPPKKEYVNYCQLKQNLAKERADAEAQRQALLKQGIKVARRRPTVAQRRKKDQNKVAGFDPMGHARFFKDGVQNVQVFQRPGGRGPRGRRR</sequence>
<feature type="compositionally biased region" description="Basic residues" evidence="1">
    <location>
        <begin position="175"/>
        <end position="186"/>
    </location>
</feature>